<dbReference type="EMBL" id="CP045529">
    <property type="protein sequence ID" value="QFU96566.1"/>
    <property type="molecule type" value="Genomic_DNA"/>
</dbReference>
<organism evidence="6 7">
    <name type="scientific">Luteimicrobium xylanilyticum</name>
    <dbReference type="NCBI Taxonomy" id="1133546"/>
    <lineage>
        <taxon>Bacteria</taxon>
        <taxon>Bacillati</taxon>
        <taxon>Actinomycetota</taxon>
        <taxon>Actinomycetes</taxon>
        <taxon>Micrococcales</taxon>
        <taxon>Luteimicrobium</taxon>
    </lineage>
</organism>
<feature type="transmembrane region" description="Helical" evidence="5">
    <location>
        <begin position="214"/>
        <end position="234"/>
    </location>
</feature>
<dbReference type="InterPro" id="IPR008217">
    <property type="entry name" value="Ccc1_fam"/>
</dbReference>
<dbReference type="GO" id="GO:0005384">
    <property type="term" value="F:manganese ion transmembrane transporter activity"/>
    <property type="evidence" value="ECO:0007669"/>
    <property type="project" value="InterPro"/>
</dbReference>
<evidence type="ECO:0000256" key="5">
    <source>
        <dbReference type="SAM" id="Phobius"/>
    </source>
</evidence>
<comment type="subcellular location">
    <subcellularLocation>
        <location evidence="1">Endomembrane system</location>
        <topology evidence="1">Multi-pass membrane protein</topology>
    </subcellularLocation>
</comment>
<dbReference type="GO" id="GO:0030026">
    <property type="term" value="P:intracellular manganese ion homeostasis"/>
    <property type="evidence" value="ECO:0007669"/>
    <property type="project" value="InterPro"/>
</dbReference>
<evidence type="ECO:0000256" key="1">
    <source>
        <dbReference type="ARBA" id="ARBA00004127"/>
    </source>
</evidence>
<keyword evidence="3 5" id="KW-1133">Transmembrane helix</keyword>
<dbReference type="Pfam" id="PF01988">
    <property type="entry name" value="VIT1"/>
    <property type="match status" value="1"/>
</dbReference>
<protein>
    <submittedName>
        <fullName evidence="6">Fe(2+)/Mn(2+) transporter pcl1</fullName>
    </submittedName>
</protein>
<dbReference type="PANTHER" id="PTHR31851">
    <property type="entry name" value="FE(2+)/MN(2+) TRANSPORTER PCL1"/>
    <property type="match status" value="1"/>
</dbReference>
<feature type="transmembrane region" description="Helical" evidence="5">
    <location>
        <begin position="183"/>
        <end position="202"/>
    </location>
</feature>
<keyword evidence="4 5" id="KW-0472">Membrane</keyword>
<dbReference type="KEGG" id="lxl:KDY119_00050"/>
<name>A0A5P9Q5N5_9MICO</name>
<keyword evidence="2 5" id="KW-0812">Transmembrane</keyword>
<evidence type="ECO:0000313" key="7">
    <source>
        <dbReference type="Proteomes" id="UP000326702"/>
    </source>
</evidence>
<dbReference type="GO" id="GO:0012505">
    <property type="term" value="C:endomembrane system"/>
    <property type="evidence" value="ECO:0007669"/>
    <property type="project" value="UniProtKB-SubCell"/>
</dbReference>
<evidence type="ECO:0000256" key="3">
    <source>
        <dbReference type="ARBA" id="ARBA00022989"/>
    </source>
</evidence>
<dbReference type="RefSeq" id="WP_036955214.1">
    <property type="nucleotide sequence ID" value="NZ_BAABIH010000019.1"/>
</dbReference>
<evidence type="ECO:0000256" key="4">
    <source>
        <dbReference type="ARBA" id="ARBA00023136"/>
    </source>
</evidence>
<dbReference type="AlphaFoldDB" id="A0A5P9Q5N5"/>
<keyword evidence="7" id="KW-1185">Reference proteome</keyword>
<proteinExistence type="predicted"/>
<dbReference type="Proteomes" id="UP000326702">
    <property type="component" value="Chromosome"/>
</dbReference>
<evidence type="ECO:0000313" key="6">
    <source>
        <dbReference type="EMBL" id="QFU96566.1"/>
    </source>
</evidence>
<accession>A0A5P9Q5N5</accession>
<gene>
    <name evidence="6" type="ORF">KDY119_00050</name>
</gene>
<feature type="transmembrane region" description="Helical" evidence="5">
    <location>
        <begin position="155"/>
        <end position="177"/>
    </location>
</feature>
<sequence length="235" mass="23895">MDGTTTQDGRAPRRAWSVDAATLRAFVVDANDGIVATAGLLEGFAGAGASDSVLLLAASAATIAGSLSIGGARWAEEAAERDAQLVLAAEEAAQLAANPDDEIAELAAYWERKGLTPALALEVARQLSAKDALAAQLESEHGIASIPYVASTVRAGALAALSFLVGALVPLLVTTLVPGRIEAWAILAAVVLSLGLTSVVAWRSGHLSFPRVVTRALTVGVGTVLVGYVAGSFLL</sequence>
<reference evidence="6 7" key="1">
    <citation type="submission" date="2019-10" db="EMBL/GenBank/DDBJ databases">
        <title>Genome sequence of Luteimicrobium xylanilyticum HY-24.</title>
        <authorList>
            <person name="Kim D.Y."/>
            <person name="Park H.-Y."/>
        </authorList>
    </citation>
    <scope>NUCLEOTIDE SEQUENCE [LARGE SCALE GENOMIC DNA]</scope>
    <source>
        <strain evidence="6 7">HY-24</strain>
    </source>
</reference>
<evidence type="ECO:0000256" key="2">
    <source>
        <dbReference type="ARBA" id="ARBA00022692"/>
    </source>
</evidence>